<proteinExistence type="predicted"/>
<gene>
    <name evidence="2" type="ORF">BgAZ_207380</name>
</gene>
<feature type="compositionally biased region" description="Basic residues" evidence="1">
    <location>
        <begin position="115"/>
        <end position="129"/>
    </location>
</feature>
<accession>A0AAD8USW4</accession>
<sequence length="169" mass="19308">MHSYSVGWNEVSIDHVKTYGPFRFGYTFVDIIVMRHMFYKLQQTINDIADLYSHNTLFSLLMCLDHERAVSERRLIEDKTREFRRRRPPPKEAFEDFPIPGEDDEEDGPNDLPNKGKKGGKRRGQRHGQKGGAQDRPQTVPDGGVAKEASFSAYSLRVVTALLALLSII</sequence>
<keyword evidence="3" id="KW-1185">Reference proteome</keyword>
<feature type="region of interest" description="Disordered" evidence="1">
    <location>
        <begin position="75"/>
        <end position="144"/>
    </location>
</feature>
<protein>
    <submittedName>
        <fullName evidence="2">Uncharacterized protein</fullName>
    </submittedName>
</protein>
<reference evidence="2" key="1">
    <citation type="submission" date="2023-08" db="EMBL/GenBank/DDBJ databases">
        <title>Draft sequence of the Babesia gibsoni genome.</title>
        <authorList>
            <person name="Yamagishi J.Y."/>
            <person name="Xuan X.X."/>
        </authorList>
    </citation>
    <scope>NUCLEOTIDE SEQUENCE</scope>
    <source>
        <strain evidence="2">Azabu</strain>
    </source>
</reference>
<evidence type="ECO:0000313" key="2">
    <source>
        <dbReference type="EMBL" id="KAK1443862.1"/>
    </source>
</evidence>
<dbReference type="AlphaFoldDB" id="A0AAD8USW4"/>
<evidence type="ECO:0000256" key="1">
    <source>
        <dbReference type="SAM" id="MobiDB-lite"/>
    </source>
</evidence>
<name>A0AAD8USW4_BABGI</name>
<comment type="caution">
    <text evidence="2">The sequence shown here is derived from an EMBL/GenBank/DDBJ whole genome shotgun (WGS) entry which is preliminary data.</text>
</comment>
<dbReference type="EMBL" id="JAVEPI010000002">
    <property type="protein sequence ID" value="KAK1443862.1"/>
    <property type="molecule type" value="Genomic_DNA"/>
</dbReference>
<organism evidence="2 3">
    <name type="scientific">Babesia gibsoni</name>
    <dbReference type="NCBI Taxonomy" id="33632"/>
    <lineage>
        <taxon>Eukaryota</taxon>
        <taxon>Sar</taxon>
        <taxon>Alveolata</taxon>
        <taxon>Apicomplexa</taxon>
        <taxon>Aconoidasida</taxon>
        <taxon>Piroplasmida</taxon>
        <taxon>Babesiidae</taxon>
        <taxon>Babesia</taxon>
    </lineage>
</organism>
<dbReference type="Proteomes" id="UP001230268">
    <property type="component" value="Unassembled WGS sequence"/>
</dbReference>
<evidence type="ECO:0000313" key="3">
    <source>
        <dbReference type="Proteomes" id="UP001230268"/>
    </source>
</evidence>